<protein>
    <recommendedName>
        <fullName evidence="1">HAT C-terminal dimerisation domain-containing protein</fullName>
    </recommendedName>
</protein>
<dbReference type="GO" id="GO:0046983">
    <property type="term" value="F:protein dimerization activity"/>
    <property type="evidence" value="ECO:0007669"/>
    <property type="project" value="InterPro"/>
</dbReference>
<feature type="domain" description="HAT C-terminal dimerisation" evidence="1">
    <location>
        <begin position="1"/>
        <end position="46"/>
    </location>
</feature>
<dbReference type="InterPro" id="IPR008906">
    <property type="entry name" value="HATC_C_dom"/>
</dbReference>
<evidence type="ECO:0000259" key="1">
    <source>
        <dbReference type="Pfam" id="PF05699"/>
    </source>
</evidence>
<evidence type="ECO:0000313" key="2">
    <source>
        <dbReference type="EMBL" id="RYQ84006.1"/>
    </source>
</evidence>
<dbReference type="InterPro" id="IPR012337">
    <property type="entry name" value="RNaseH-like_sf"/>
</dbReference>
<comment type="caution">
    <text evidence="2">The sequence shown here is derived from an EMBL/GenBank/DDBJ whole genome shotgun (WGS) entry which is preliminary data.</text>
</comment>
<dbReference type="Proteomes" id="UP000289738">
    <property type="component" value="Chromosome B10"/>
</dbReference>
<dbReference type="SUPFAM" id="SSF53098">
    <property type="entry name" value="Ribonuclease H-like"/>
    <property type="match status" value="1"/>
</dbReference>
<dbReference type="STRING" id="3818.A0A444X2Q3"/>
<organism evidence="2 3">
    <name type="scientific">Arachis hypogaea</name>
    <name type="common">Peanut</name>
    <dbReference type="NCBI Taxonomy" id="3818"/>
    <lineage>
        <taxon>Eukaryota</taxon>
        <taxon>Viridiplantae</taxon>
        <taxon>Streptophyta</taxon>
        <taxon>Embryophyta</taxon>
        <taxon>Tracheophyta</taxon>
        <taxon>Spermatophyta</taxon>
        <taxon>Magnoliopsida</taxon>
        <taxon>eudicotyledons</taxon>
        <taxon>Gunneridae</taxon>
        <taxon>Pentapetalae</taxon>
        <taxon>rosids</taxon>
        <taxon>fabids</taxon>
        <taxon>Fabales</taxon>
        <taxon>Fabaceae</taxon>
        <taxon>Papilionoideae</taxon>
        <taxon>50 kb inversion clade</taxon>
        <taxon>dalbergioids sensu lato</taxon>
        <taxon>Dalbergieae</taxon>
        <taxon>Pterocarpus clade</taxon>
        <taxon>Arachis</taxon>
    </lineage>
</organism>
<gene>
    <name evidence="2" type="ORF">Ahy_B10g102899</name>
</gene>
<name>A0A444X2Q3_ARAHY</name>
<sequence length="166" mass="18079">MARDLLSIPITIVALEYAFSIGSHVLNKYRSRLLPDNIKAVVCTRNSICEFAHYEKDSNEEDIAKDEGYSSGVCSNDDGVGKPIYHPNHCIASSVYVEAVVLVPLWLAFFASASASACHVSSVSSALFLGLSDSTSYFSSLVQAELGCRDLPRALAVYIFQYANLE</sequence>
<evidence type="ECO:0000313" key="3">
    <source>
        <dbReference type="Proteomes" id="UP000289738"/>
    </source>
</evidence>
<dbReference type="EMBL" id="SDMP01000020">
    <property type="protein sequence ID" value="RYQ84006.1"/>
    <property type="molecule type" value="Genomic_DNA"/>
</dbReference>
<dbReference type="AlphaFoldDB" id="A0A444X2Q3"/>
<dbReference type="PANTHER" id="PTHR23272">
    <property type="entry name" value="BED FINGER-RELATED"/>
    <property type="match status" value="1"/>
</dbReference>
<proteinExistence type="predicted"/>
<accession>A0A444X2Q3</accession>
<dbReference type="PANTHER" id="PTHR23272:SF166">
    <property type="entry name" value="ZINC FINGER BED DOMAIN-CONTAINING PROTEIN RICESLEEPER 2-LIKE ISOFORM X1"/>
    <property type="match status" value="1"/>
</dbReference>
<reference evidence="2 3" key="1">
    <citation type="submission" date="2019-01" db="EMBL/GenBank/DDBJ databases">
        <title>Sequencing of cultivated peanut Arachis hypogaea provides insights into genome evolution and oil improvement.</title>
        <authorList>
            <person name="Chen X."/>
        </authorList>
    </citation>
    <scope>NUCLEOTIDE SEQUENCE [LARGE SCALE GENOMIC DNA]</scope>
    <source>
        <strain evidence="3">cv. Fuhuasheng</strain>
        <tissue evidence="2">Leaves</tissue>
    </source>
</reference>
<dbReference type="Pfam" id="PF05699">
    <property type="entry name" value="Dimer_Tnp_hAT"/>
    <property type="match status" value="1"/>
</dbReference>
<keyword evidence="3" id="KW-1185">Reference proteome</keyword>